<dbReference type="STRING" id="112901.SAMN04488500_11849"/>
<reference evidence="2 3" key="1">
    <citation type="submission" date="2017-04" db="EMBL/GenBank/DDBJ databases">
        <authorList>
            <person name="Afonso C.L."/>
            <person name="Miller P.J."/>
            <person name="Scott M.A."/>
            <person name="Spackman E."/>
            <person name="Goraichik I."/>
            <person name="Dimitrov K.M."/>
            <person name="Suarez D.L."/>
            <person name="Swayne D.E."/>
        </authorList>
    </citation>
    <scope>NUCLEOTIDE SEQUENCE [LARGE SCALE GENOMIC DNA]</scope>
    <source>
        <strain evidence="2 3">DSM 5090</strain>
    </source>
</reference>
<accession>A0A1W2DTV7</accession>
<organism evidence="2 3">
    <name type="scientific">Sporomusa malonica</name>
    <dbReference type="NCBI Taxonomy" id="112901"/>
    <lineage>
        <taxon>Bacteria</taxon>
        <taxon>Bacillati</taxon>
        <taxon>Bacillota</taxon>
        <taxon>Negativicutes</taxon>
        <taxon>Selenomonadales</taxon>
        <taxon>Sporomusaceae</taxon>
        <taxon>Sporomusa</taxon>
    </lineage>
</organism>
<sequence length="223" mass="23856">MTEQALELRPVRTRILTDKDNIVDAIERYAKDDIGPNDVVSVAESVVAITQGRVVRPEELTPSLLAQILCRFVPQKGSLSSVYGMQSAMNAEGSGRVAWAMFVGMLGKLVGRNGLFYELAGEQAALIDDVTGTMPPFDKHLVYGPADPNGVAQAIKERLGCYGAVVADVNDLKRAAVLGVTHGLNPKEIAQILIDNPFGNASQKTPIVIIKNYGLAVQKAAAQ</sequence>
<dbReference type="EMBL" id="FWXI01000018">
    <property type="protein sequence ID" value="SMD00880.1"/>
    <property type="molecule type" value="Genomic_DNA"/>
</dbReference>
<dbReference type="InterPro" id="IPR002847">
    <property type="entry name" value="F420-0_gamma-glut_ligase-dom"/>
</dbReference>
<evidence type="ECO:0000259" key="1">
    <source>
        <dbReference type="Pfam" id="PF01996"/>
    </source>
</evidence>
<proteinExistence type="predicted"/>
<keyword evidence="2" id="KW-0436">Ligase</keyword>
<dbReference type="GO" id="GO:0016874">
    <property type="term" value="F:ligase activity"/>
    <property type="evidence" value="ECO:0007669"/>
    <property type="project" value="UniProtKB-KW"/>
</dbReference>
<name>A0A1W2DTV7_9FIRM</name>
<evidence type="ECO:0000313" key="3">
    <source>
        <dbReference type="Proteomes" id="UP000192738"/>
    </source>
</evidence>
<dbReference type="SUPFAM" id="SSF144010">
    <property type="entry name" value="CofE-like"/>
    <property type="match status" value="1"/>
</dbReference>
<dbReference type="RefSeq" id="WP_084577319.1">
    <property type="nucleotide sequence ID" value="NZ_CP155572.1"/>
</dbReference>
<dbReference type="Pfam" id="PF01996">
    <property type="entry name" value="F420_ligase"/>
    <property type="match status" value="1"/>
</dbReference>
<dbReference type="Gene3D" id="3.30.1330.100">
    <property type="entry name" value="CofE-like"/>
    <property type="match status" value="1"/>
</dbReference>
<evidence type="ECO:0000313" key="2">
    <source>
        <dbReference type="EMBL" id="SMD00880.1"/>
    </source>
</evidence>
<dbReference type="Proteomes" id="UP000192738">
    <property type="component" value="Unassembled WGS sequence"/>
</dbReference>
<dbReference type="AlphaFoldDB" id="A0A1W2DTV7"/>
<keyword evidence="3" id="KW-1185">Reference proteome</keyword>
<gene>
    <name evidence="2" type="ORF">SAMN04488500_11849</name>
</gene>
<feature type="domain" description="Coenzyme F420:L-glutamate ligase-like" evidence="1">
    <location>
        <begin position="11"/>
        <end position="67"/>
    </location>
</feature>
<dbReference type="OrthoDB" id="9763290at2"/>
<protein>
    <submittedName>
        <fullName evidence="2">F420-0:Gamma-glutamyl ligase</fullName>
    </submittedName>
</protein>